<feature type="transmembrane region" description="Helical" evidence="8">
    <location>
        <begin position="67"/>
        <end position="94"/>
    </location>
</feature>
<comment type="caution">
    <text evidence="9">The sequence shown here is derived from an EMBL/GenBank/DDBJ whole genome shotgun (WGS) entry which is preliminary data.</text>
</comment>
<name>A0A9D1IB93_9FIRM</name>
<protein>
    <submittedName>
        <fullName evidence="9">ABC transporter permease</fullName>
    </submittedName>
</protein>
<reference evidence="9" key="1">
    <citation type="submission" date="2020-10" db="EMBL/GenBank/DDBJ databases">
        <authorList>
            <person name="Gilroy R."/>
        </authorList>
    </citation>
    <scope>NUCLEOTIDE SEQUENCE</scope>
    <source>
        <strain evidence="9">ChiHcec3-11533</strain>
    </source>
</reference>
<dbReference type="Pfam" id="PF02653">
    <property type="entry name" value="BPD_transp_2"/>
    <property type="match status" value="1"/>
</dbReference>
<accession>A0A9D1IB93</accession>
<comment type="subcellular location">
    <subcellularLocation>
        <location evidence="1">Cell membrane</location>
        <topology evidence="1">Multi-pass membrane protein</topology>
    </subcellularLocation>
</comment>
<evidence type="ECO:0000256" key="1">
    <source>
        <dbReference type="ARBA" id="ARBA00004651"/>
    </source>
</evidence>
<reference evidence="9" key="2">
    <citation type="journal article" date="2021" name="PeerJ">
        <title>Extensive microbial diversity within the chicken gut microbiome revealed by metagenomics and culture.</title>
        <authorList>
            <person name="Gilroy R."/>
            <person name="Ravi A."/>
            <person name="Getino M."/>
            <person name="Pursley I."/>
            <person name="Horton D.L."/>
            <person name="Alikhan N.F."/>
            <person name="Baker D."/>
            <person name="Gharbi K."/>
            <person name="Hall N."/>
            <person name="Watson M."/>
            <person name="Adriaenssens E.M."/>
            <person name="Foster-Nyarko E."/>
            <person name="Jarju S."/>
            <person name="Secka A."/>
            <person name="Antonio M."/>
            <person name="Oren A."/>
            <person name="Chaudhuri R.R."/>
            <person name="La Ragione R."/>
            <person name="Hildebrand F."/>
            <person name="Pallen M.J."/>
        </authorList>
    </citation>
    <scope>NUCLEOTIDE SEQUENCE</scope>
    <source>
        <strain evidence="9">ChiHcec3-11533</strain>
    </source>
</reference>
<evidence type="ECO:0000256" key="7">
    <source>
        <dbReference type="ARBA" id="ARBA00023136"/>
    </source>
</evidence>
<dbReference type="InterPro" id="IPR001851">
    <property type="entry name" value="ABC_transp_permease"/>
</dbReference>
<dbReference type="GO" id="GO:0022857">
    <property type="term" value="F:transmembrane transporter activity"/>
    <property type="evidence" value="ECO:0007669"/>
    <property type="project" value="InterPro"/>
</dbReference>
<sequence length="340" mass="36513">MHVTSQESWKTKLQKVFLRNNVRLLMVLLAVFVIACILNPEIFLSFNNLQSMCKQLPEYGVMSIAMTLAMIAGGIDLSLVANANLTAIFAATILKMQPTGSDAGDILVACLVALICGTIFGLINGSFIAFLHIPPMLATLGMQQLLRGISVVITSGRAVSSLPMAFSLFGNKSLFGKIPYLFIVFLLVVVASYFLLSKTKYGMRLFMMGTNPLAARYAGINNAAVIIVTHGIAGLLAAVSGLIFTVRFNSAKPDNGNSYTMQCILVSVLGGVNPNGGHGSIGGVVLAVFILQVLSSALNTFSNLSSFYRDLLWGSALILVMILNHTLDNRNERRLIASLK</sequence>
<keyword evidence="3" id="KW-1003">Cell membrane</keyword>
<keyword evidence="6 8" id="KW-1133">Transmembrane helix</keyword>
<evidence type="ECO:0000256" key="2">
    <source>
        <dbReference type="ARBA" id="ARBA00022448"/>
    </source>
</evidence>
<feature type="transmembrane region" description="Helical" evidence="8">
    <location>
        <begin position="24"/>
        <end position="46"/>
    </location>
</feature>
<keyword evidence="5 8" id="KW-0812">Transmembrane</keyword>
<feature type="transmembrane region" description="Helical" evidence="8">
    <location>
        <begin position="311"/>
        <end position="327"/>
    </location>
</feature>
<keyword evidence="7 8" id="KW-0472">Membrane</keyword>
<dbReference type="CDD" id="cd06579">
    <property type="entry name" value="TM_PBP1_transp_AraH_like"/>
    <property type="match status" value="1"/>
</dbReference>
<proteinExistence type="predicted"/>
<evidence type="ECO:0000256" key="6">
    <source>
        <dbReference type="ARBA" id="ARBA00022989"/>
    </source>
</evidence>
<evidence type="ECO:0000313" key="10">
    <source>
        <dbReference type="Proteomes" id="UP000824072"/>
    </source>
</evidence>
<keyword evidence="2" id="KW-0813">Transport</keyword>
<dbReference type="EMBL" id="DVMU01000100">
    <property type="protein sequence ID" value="HIU33813.1"/>
    <property type="molecule type" value="Genomic_DNA"/>
</dbReference>
<organism evidence="9 10">
    <name type="scientific">Candidatus Pullichristensenella excrementigallinarum</name>
    <dbReference type="NCBI Taxonomy" id="2840907"/>
    <lineage>
        <taxon>Bacteria</taxon>
        <taxon>Bacillati</taxon>
        <taxon>Bacillota</taxon>
        <taxon>Clostridia</taxon>
        <taxon>Candidatus Pullichristensenella</taxon>
    </lineage>
</organism>
<keyword evidence="4" id="KW-0997">Cell inner membrane</keyword>
<feature type="transmembrane region" description="Helical" evidence="8">
    <location>
        <begin position="217"/>
        <end position="244"/>
    </location>
</feature>
<feature type="transmembrane region" description="Helical" evidence="8">
    <location>
        <begin position="178"/>
        <end position="196"/>
    </location>
</feature>
<evidence type="ECO:0000256" key="4">
    <source>
        <dbReference type="ARBA" id="ARBA00022519"/>
    </source>
</evidence>
<feature type="transmembrane region" description="Helical" evidence="8">
    <location>
        <begin position="106"/>
        <end position="133"/>
    </location>
</feature>
<dbReference type="Proteomes" id="UP000824072">
    <property type="component" value="Unassembled WGS sequence"/>
</dbReference>
<dbReference type="AlphaFoldDB" id="A0A9D1IB93"/>
<evidence type="ECO:0000256" key="5">
    <source>
        <dbReference type="ARBA" id="ARBA00022692"/>
    </source>
</evidence>
<dbReference type="GO" id="GO:0005886">
    <property type="term" value="C:plasma membrane"/>
    <property type="evidence" value="ECO:0007669"/>
    <property type="project" value="UniProtKB-SubCell"/>
</dbReference>
<feature type="transmembrane region" description="Helical" evidence="8">
    <location>
        <begin position="279"/>
        <end position="299"/>
    </location>
</feature>
<evidence type="ECO:0000256" key="3">
    <source>
        <dbReference type="ARBA" id="ARBA00022475"/>
    </source>
</evidence>
<dbReference type="PANTHER" id="PTHR32196:SF21">
    <property type="entry name" value="ABC TRANSPORTER PERMEASE PROTEIN YPHD-RELATED"/>
    <property type="match status" value="1"/>
</dbReference>
<dbReference type="PANTHER" id="PTHR32196">
    <property type="entry name" value="ABC TRANSPORTER PERMEASE PROTEIN YPHD-RELATED-RELATED"/>
    <property type="match status" value="1"/>
</dbReference>
<evidence type="ECO:0000256" key="8">
    <source>
        <dbReference type="SAM" id="Phobius"/>
    </source>
</evidence>
<evidence type="ECO:0000313" key="9">
    <source>
        <dbReference type="EMBL" id="HIU33813.1"/>
    </source>
</evidence>
<gene>
    <name evidence="9" type="ORF">IAB02_04560</name>
</gene>